<feature type="region of interest" description="Disordered" evidence="5">
    <location>
        <begin position="1206"/>
        <end position="1282"/>
    </location>
</feature>
<feature type="domain" description="Ras-GAP" evidence="6">
    <location>
        <begin position="2014"/>
        <end position="2230"/>
    </location>
</feature>
<dbReference type="InterPro" id="IPR001936">
    <property type="entry name" value="RasGAP_dom"/>
</dbReference>
<feature type="region of interest" description="Disordered" evidence="5">
    <location>
        <begin position="370"/>
        <end position="499"/>
    </location>
</feature>
<dbReference type="Pfam" id="PF00616">
    <property type="entry name" value="RasGAP"/>
    <property type="match status" value="1"/>
</dbReference>
<dbReference type="FunFam" id="1.10.506.10:FF:000004">
    <property type="entry name" value="IQ motif containing GTPase activating protein 1"/>
    <property type="match status" value="1"/>
</dbReference>
<dbReference type="PROSITE" id="PS01159">
    <property type="entry name" value="WW_DOMAIN_1"/>
    <property type="match status" value="1"/>
</dbReference>
<dbReference type="PANTHER" id="PTHR14149">
    <property type="entry name" value="RAS GTPASE-ACTIVATING PROTEIN WITH IQ MOTIF"/>
    <property type="match status" value="1"/>
</dbReference>
<dbReference type="Gene3D" id="1.20.5.190">
    <property type="match status" value="1"/>
</dbReference>
<evidence type="ECO:0000256" key="2">
    <source>
        <dbReference type="ARBA" id="ARBA00022737"/>
    </source>
</evidence>
<feature type="domain" description="WW" evidence="7">
    <location>
        <begin position="1673"/>
        <end position="1706"/>
    </location>
</feature>
<dbReference type="SUPFAM" id="SSF143885">
    <property type="entry name" value="RGC domain-like"/>
    <property type="match status" value="1"/>
</dbReference>
<keyword evidence="10" id="KW-1185">Reference proteome</keyword>
<dbReference type="GO" id="GO:0005516">
    <property type="term" value="F:calmodulin binding"/>
    <property type="evidence" value="ECO:0007669"/>
    <property type="project" value="UniProtKB-KW"/>
</dbReference>
<dbReference type="Pfam" id="PF00307">
    <property type="entry name" value="CH"/>
    <property type="match status" value="1"/>
</dbReference>
<dbReference type="InterPro" id="IPR008936">
    <property type="entry name" value="Rho_GTPase_activation_prot"/>
</dbReference>
<dbReference type="GO" id="GO:0005096">
    <property type="term" value="F:GTPase activator activity"/>
    <property type="evidence" value="ECO:0007669"/>
    <property type="project" value="TreeGrafter"/>
</dbReference>
<dbReference type="SMART" id="SM00033">
    <property type="entry name" value="CH"/>
    <property type="match status" value="1"/>
</dbReference>
<dbReference type="SMART" id="SM00323">
    <property type="entry name" value="RasGAP"/>
    <property type="match status" value="1"/>
</dbReference>
<organism evidence="9 10">
    <name type="scientific">Zoarces viviparus</name>
    <name type="common">Viviparous eelpout</name>
    <name type="synonym">Blennius viviparus</name>
    <dbReference type="NCBI Taxonomy" id="48416"/>
    <lineage>
        <taxon>Eukaryota</taxon>
        <taxon>Metazoa</taxon>
        <taxon>Chordata</taxon>
        <taxon>Craniata</taxon>
        <taxon>Vertebrata</taxon>
        <taxon>Euteleostomi</taxon>
        <taxon>Actinopterygii</taxon>
        <taxon>Neopterygii</taxon>
        <taxon>Teleostei</taxon>
        <taxon>Neoteleostei</taxon>
        <taxon>Acanthomorphata</taxon>
        <taxon>Eupercaria</taxon>
        <taxon>Perciformes</taxon>
        <taxon>Cottioidei</taxon>
        <taxon>Zoarcales</taxon>
        <taxon>Zoarcidae</taxon>
        <taxon>Zoarcinae</taxon>
        <taxon>Zoarces</taxon>
    </lineage>
</organism>
<dbReference type="EMBL" id="JBCEZU010000597">
    <property type="protein sequence ID" value="KAK9514463.1"/>
    <property type="molecule type" value="Genomic_DNA"/>
</dbReference>
<name>A0AAW1DWL1_ZOAVI</name>
<dbReference type="GO" id="GO:0051015">
    <property type="term" value="F:actin filament binding"/>
    <property type="evidence" value="ECO:0007669"/>
    <property type="project" value="TreeGrafter"/>
</dbReference>
<sequence>MADSSGRYERLTAEQMDEQRIQNVAYQYLCRLEEAKRWMEACLGEELPAPTELEEALRNGVVLAKLGHRFAPKAVNVKKIYDPDQLRYQAVGLQFRHTDNINHWRIAMTTLGLPAIFHPETTDVYDKKNMPRAVYCIHALSLYLYRLGLAPQIHDLDGKVKFTEEEINNMKSELDKYGIQMPAFNKIGGLLANELSEDEAAGHAAVIAINEAVDRGHLEVTAEALRNPNALISDLQEALLSAYQEVLQQAKARKKEKAANRCGDQEEKDIYEEFLTRREIQNNINLVNGEFVSSPVRLLARPSPRPSVSSPVRLLARPSLRPSVSSPVRLLARPSPRPSVSSPVRLLARPSRRPSVSSPVLLVARPSRRPSFSSPVRLLARPSPRPSVSSPVRLLARPSPRPSFSSPVRLLARPSPRPSVSSPVLLLARPSPRPSVSSPVRLLARPSPRPSVSSPVRLVARPSRRPSVSSPVRLLARPSPRPSVSSPVRLLARPSPRPSFSSPVRLVARLVARPSRRPSVSSPVRLVARPSRRPSFSSPVRLLARPSPRPSFSSPVLLLARPSPRPSVSSPVRLLARPSPPLSVSSPVRLLARPSPRPSVSSPVRLLARPSPRPSVSSPVLLLARPSPRPSFSSPVLLLARPSPRPSFSSPVLLLARPSPRPSVSSPVRLLARPSPRPSVSSPVRLLARPSPRPSVSSPVLLLARPSPRPSFSSPVLLLARPSPRPSVSSPVLLLARPSPRPSVSSPVRLLARPSPRPSVSSPVRLLARPSPRPSVSSPVRLVARPSPRPSVSSPVRLLARPSPRPSVSSPVRLLARPSPRPSVSSPVLLLARPSPRPSFSSPVRLLARPSPRPSFSSPVRLLARPSPRPSVSSPVRLLARPSPRPSVSSPVRLLARPSPRPSVSSPVRLLARPSPRPSVSSPVLLLARPSPRPSVSSPVRLLARPSPRPSVSSPVLLLARPSPRPSVSSPVRLLARPSPRPSFSSPVRLLARPSPRPSFSSPVLLVARPSPRPSFSSPVRLLARPSPRPSVSSPVLLLARPSRRPSRRPSVSSPVRLLARPSRRPSVSSPVLLLARPSPRPSVSSPVLLLARPSPRPSFSSPVRLLARPSPRPSVSSPVRLLPCPSPPLSVSSPVRLLPCPSPRPSVSSPVRLLARPSPRPSFSSPVLLLARPSPRPSFSSPVLLLARPSPRPSVSSPVLLLARPSPRPSVSSPVLLLARPSPRPSVSSPVRLVARPSRRPSVSSPVRLVARPSPRPSVSSPVLLLARPSPRPSVSSPVRLLARSSPRPSFSSPVRLLALRSAVEQVDEALDSADELALLSALQLPCLALRGLRTDNGPWYLDQLSADRQQNALDEGCVDPLEPEELQEGVTIVNQDAQRARTMNAAVQSVNASLRLSDPRRTVSCLMTADLQLPEVFPFAATLYHRELQLLQRQTAQGELQQEELFVAVEMLSAVALVNQALEAGHLQQFSSSLVSPSAGLSDVDHALLDRYFECLVAVKQQVSRDLLTWNQLQEGINSVNNSVQDEHQQLLSVGLVNEAVLRGDAQKLLSALLLPSCGVEEVLPANTCRYLSLLTRTRQHKAQVSREPGAELWLADIQEAVKRANQQSQKTLKMCLSVAAVNQAVKENKVNQTLRVLSLPEVQLQGVDPSCAADYQRELYGLLTDRTLSGDNRSPWVRVRLDDGSFYYLHLNRLEGTWEEPNGFINNSVFLDRPQIQEVVGSVSNSHSRSVLWRSREALVARLQAVSRGFLLRQKLEARRHYLSSQTPAVITIQAHWRRLVQQDAYRRRLQLLYMNWRAVVKIQSFVKMWSARRKYRARLSFFRSHVGAVVKIQAFFRANRARDQYRMLVHSATPPLSVVRKFVHLLDLGDGDIREEAEQLRLREEVVRSIRFNRQLEADLDLMDLKIGLLVRNRATLQEVVSHCKKLTKKNKEQLSDMMDLERSKGLKALSRERRERLEAYQHLLYLLQTQPLYLAQLIFLMPQSRSTSFMEMFVFSLFNYGSDCREAFLLLQLFTEALRYEIRLKVEQPQDVVTGNPTIIKMLVNFYRHARGQNALRESLGPALQDVLLDRTLSIRTDPVDVYKTWINQTETQTGHKSSLPYEVSPADALSHPEVQRRIDIAIINLKNLTDRVFKAITSNLHKLPYGLRYTAKVLRDALKLKFPEASEDELYKIVGNLVYYRYMNPAIVAPDGFDVVDRSAGSSLQPEQRHILGSVARMLQHAAANKHFHGDGYHVRALNQYISQTHYKFRKFLLCVCDVPEPEDRFNMDEYSELLIVNKPVVYISVSELLNTHQLLLEQQEVLCPDPSDSLRLLLKDLGSVPTLQDLIGESSSADPGSESSLCQSSKMEVSLTLTNKFDIFNESNDKPDARGLLLSTKQLIIDVIRTQSGDSLSDILRASVSHDQEACHDWLVQQRAQRDARTPEKMKRNQSLVANGNLSLEEKKRKILRCLRRLEGLGVLRPPQTENQILQMIAKDIRQQRLHRQRRGAELQKLRQTLSSLQAKSSFHSEQVDYYRHYITSCLDNLTANSKSTNKKTAESKGKKKLPALSYSATRLQEKGVLLEIQDLPATQFKNVVFDIVPGPERGTFNVKTRFLGVEMEEFLLKYQDLLQLQYEGVAVMKMFDKAKVNVNLLIFLLNKKFFKK</sequence>
<dbReference type="GO" id="GO:0005938">
    <property type="term" value="C:cell cortex"/>
    <property type="evidence" value="ECO:0007669"/>
    <property type="project" value="TreeGrafter"/>
</dbReference>
<feature type="domain" description="Calponin-homology (CH)" evidence="8">
    <location>
        <begin position="29"/>
        <end position="144"/>
    </location>
</feature>
<feature type="coiled-coil region" evidence="4">
    <location>
        <begin position="153"/>
        <end position="180"/>
    </location>
</feature>
<feature type="region of interest" description="Disordered" evidence="5">
    <location>
        <begin position="518"/>
        <end position="551"/>
    </location>
</feature>
<evidence type="ECO:0000256" key="4">
    <source>
        <dbReference type="SAM" id="Coils"/>
    </source>
</evidence>
<protein>
    <recommendedName>
        <fullName evidence="11">IQ motif containing GTPase activating protein 3</fullName>
    </recommendedName>
</protein>
<dbReference type="PROSITE" id="PS50018">
    <property type="entry name" value="RAS_GTPASE_ACTIV_2"/>
    <property type="match status" value="1"/>
</dbReference>
<evidence type="ECO:0000313" key="10">
    <source>
        <dbReference type="Proteomes" id="UP001488805"/>
    </source>
</evidence>
<dbReference type="SUPFAM" id="SSF48350">
    <property type="entry name" value="GTPase activation domain, GAP"/>
    <property type="match status" value="1"/>
</dbReference>
<evidence type="ECO:0000259" key="7">
    <source>
        <dbReference type="PROSITE" id="PS50020"/>
    </source>
</evidence>
<evidence type="ECO:0000259" key="6">
    <source>
        <dbReference type="PROSITE" id="PS50018"/>
    </source>
</evidence>
<dbReference type="InterPro" id="IPR036872">
    <property type="entry name" value="CH_dom_sf"/>
</dbReference>
<dbReference type="InterPro" id="IPR001715">
    <property type="entry name" value="CH_dom"/>
</dbReference>
<feature type="region of interest" description="Disordered" evidence="5">
    <location>
        <begin position="722"/>
        <end position="1120"/>
    </location>
</feature>
<feature type="compositionally biased region" description="Low complexity" evidence="5">
    <location>
        <begin position="1049"/>
        <end position="1120"/>
    </location>
</feature>
<reference evidence="9 10" key="1">
    <citation type="journal article" date="2024" name="Genome Biol. Evol.">
        <title>Chromosome-level genome assembly of the viviparous eelpout Zoarces viviparus.</title>
        <authorList>
            <person name="Fuhrmann N."/>
            <person name="Brasseur M.V."/>
            <person name="Bakowski C.E."/>
            <person name="Podsiadlowski L."/>
            <person name="Prost S."/>
            <person name="Krehenwinkel H."/>
            <person name="Mayer C."/>
        </authorList>
    </citation>
    <scope>NUCLEOTIDE SEQUENCE [LARGE SCALE GENOMIC DNA]</scope>
    <source>
        <strain evidence="9">NO-MEL_2022_Ind0_liver</strain>
    </source>
</reference>
<keyword evidence="4" id="KW-0175">Coiled coil</keyword>
<keyword evidence="3" id="KW-0112">Calmodulin-binding</keyword>
<dbReference type="PROSITE" id="PS50020">
    <property type="entry name" value="WW_DOMAIN_2"/>
    <property type="match status" value="1"/>
</dbReference>
<feature type="region of interest" description="Disordered" evidence="5">
    <location>
        <begin position="580"/>
        <end position="621"/>
    </location>
</feature>
<evidence type="ECO:0008006" key="11">
    <source>
        <dbReference type="Google" id="ProtNLM"/>
    </source>
</evidence>
<dbReference type="PROSITE" id="PS50096">
    <property type="entry name" value="IQ"/>
    <property type="match status" value="4"/>
</dbReference>
<accession>A0AAW1DWL1</accession>
<dbReference type="PROSITE" id="PS00509">
    <property type="entry name" value="RAS_GTPASE_ACTIV_1"/>
    <property type="match status" value="1"/>
</dbReference>
<gene>
    <name evidence="9" type="ORF">VZT92_027928</name>
</gene>
<dbReference type="SMART" id="SM00015">
    <property type="entry name" value="IQ"/>
    <property type="match status" value="4"/>
</dbReference>
<proteinExistence type="predicted"/>
<evidence type="ECO:0000256" key="3">
    <source>
        <dbReference type="ARBA" id="ARBA00022860"/>
    </source>
</evidence>
<dbReference type="Pfam" id="PF00612">
    <property type="entry name" value="IQ"/>
    <property type="match status" value="3"/>
</dbReference>
<feature type="region of interest" description="Disordered" evidence="5">
    <location>
        <begin position="325"/>
        <end position="351"/>
    </location>
</feature>
<dbReference type="PANTHER" id="PTHR14149:SF10">
    <property type="entry name" value="RAS GTPASE-ACTIVATING-LIKE PROTEIN IQGAP3"/>
    <property type="match status" value="1"/>
</dbReference>
<dbReference type="Pfam" id="PF03836">
    <property type="entry name" value="RasGAP_C"/>
    <property type="match status" value="1"/>
</dbReference>
<keyword evidence="2" id="KW-0677">Repeat</keyword>
<dbReference type="Gene3D" id="1.10.418.10">
    <property type="entry name" value="Calponin-like domain"/>
    <property type="match status" value="1"/>
</dbReference>
<dbReference type="GO" id="GO:0120025">
    <property type="term" value="C:plasma membrane bounded cell projection"/>
    <property type="evidence" value="ECO:0007669"/>
    <property type="project" value="UniProtKB-ARBA"/>
</dbReference>
<dbReference type="PROSITE" id="PS50021">
    <property type="entry name" value="CH"/>
    <property type="match status" value="1"/>
</dbReference>
<dbReference type="SUPFAM" id="SSF47576">
    <property type="entry name" value="Calponin-homology domain, CH-domain"/>
    <property type="match status" value="1"/>
</dbReference>
<feature type="region of interest" description="Disordered" evidence="5">
    <location>
        <begin position="658"/>
        <end position="702"/>
    </location>
</feature>
<evidence type="ECO:0000256" key="1">
    <source>
        <dbReference type="ARBA" id="ARBA00022553"/>
    </source>
</evidence>
<keyword evidence="1" id="KW-0597">Phosphoprotein</keyword>
<dbReference type="FunFam" id="1.10.418.10:FF:000013">
    <property type="entry name" value="IQ motif containing GTPase activating protein 1"/>
    <property type="match status" value="1"/>
</dbReference>
<evidence type="ECO:0000256" key="5">
    <source>
        <dbReference type="SAM" id="MobiDB-lite"/>
    </source>
</evidence>
<evidence type="ECO:0000313" key="9">
    <source>
        <dbReference type="EMBL" id="KAK9514463.1"/>
    </source>
</evidence>
<dbReference type="InterPro" id="IPR000593">
    <property type="entry name" value="RasGAP_C"/>
</dbReference>
<evidence type="ECO:0000259" key="8">
    <source>
        <dbReference type="PROSITE" id="PS50021"/>
    </source>
</evidence>
<dbReference type="InterPro" id="IPR000048">
    <property type="entry name" value="IQ_motif_EF-hand-BS"/>
</dbReference>
<dbReference type="Gene3D" id="1.10.506.10">
    <property type="entry name" value="GTPase Activation - p120gap, domain 1"/>
    <property type="match status" value="1"/>
</dbReference>
<dbReference type="GO" id="GO:1903479">
    <property type="term" value="P:mitotic actomyosin contractile ring assembly actin filament organization"/>
    <property type="evidence" value="ECO:0007669"/>
    <property type="project" value="TreeGrafter"/>
</dbReference>
<dbReference type="Proteomes" id="UP001488805">
    <property type="component" value="Unassembled WGS sequence"/>
</dbReference>
<feature type="compositionally biased region" description="Low complexity" evidence="5">
    <location>
        <begin position="722"/>
        <end position="1041"/>
    </location>
</feature>
<comment type="caution">
    <text evidence="9">The sequence shown here is derived from an EMBL/GenBank/DDBJ whole genome shotgun (WGS) entry which is preliminary data.</text>
</comment>
<dbReference type="InterPro" id="IPR001202">
    <property type="entry name" value="WW_dom"/>
</dbReference>
<dbReference type="InterPro" id="IPR023152">
    <property type="entry name" value="RasGAP_CS"/>
</dbReference>